<proteinExistence type="inferred from homology"/>
<dbReference type="Gene3D" id="3.30.1440.10">
    <property type="match status" value="1"/>
</dbReference>
<organism evidence="9 10">
    <name type="scientific">Candidatus Spechtbacteria bacterium RIFCSPHIGHO2_01_FULL_43_30</name>
    <dbReference type="NCBI Taxonomy" id="1802158"/>
    <lineage>
        <taxon>Bacteria</taxon>
        <taxon>Candidatus Spechtiibacteriota</taxon>
    </lineage>
</organism>
<evidence type="ECO:0000256" key="6">
    <source>
        <dbReference type="RuleBase" id="RU003930"/>
    </source>
</evidence>
<dbReference type="PANTHER" id="PTHR11994">
    <property type="entry name" value="60S RIBOSOMAL PROTEIN L11-RELATED"/>
    <property type="match status" value="1"/>
</dbReference>
<dbReference type="SUPFAM" id="SSF55282">
    <property type="entry name" value="RL5-like"/>
    <property type="match status" value="1"/>
</dbReference>
<comment type="subunit">
    <text evidence="5">Part of the 50S ribosomal subunit; part of the 5S rRNA/L5/L18/L25 subcomplex. Contacts the 5S rRNA and the P site tRNA. Forms a bridge to the 30S subunit in the 70S ribosome.</text>
</comment>
<reference evidence="9 10" key="1">
    <citation type="journal article" date="2016" name="Nat. Commun.">
        <title>Thousands of microbial genomes shed light on interconnected biogeochemical processes in an aquifer system.</title>
        <authorList>
            <person name="Anantharaman K."/>
            <person name="Brown C.T."/>
            <person name="Hug L.A."/>
            <person name="Sharon I."/>
            <person name="Castelle C.J."/>
            <person name="Probst A.J."/>
            <person name="Thomas B.C."/>
            <person name="Singh A."/>
            <person name="Wilkins M.J."/>
            <person name="Karaoz U."/>
            <person name="Brodie E.L."/>
            <person name="Williams K.H."/>
            <person name="Hubbard S.S."/>
            <person name="Banfield J.F."/>
        </authorList>
    </citation>
    <scope>NUCLEOTIDE SEQUENCE [LARGE SCALE GENOMIC DNA]</scope>
</reference>
<dbReference type="PIRSF" id="PIRSF002161">
    <property type="entry name" value="Ribosomal_L5"/>
    <property type="match status" value="1"/>
</dbReference>
<keyword evidence="2 5" id="KW-0689">Ribosomal protein</keyword>
<dbReference type="GO" id="GO:0006412">
    <property type="term" value="P:translation"/>
    <property type="evidence" value="ECO:0007669"/>
    <property type="project" value="UniProtKB-UniRule"/>
</dbReference>
<evidence type="ECO:0000313" key="9">
    <source>
        <dbReference type="EMBL" id="OGZ58787.1"/>
    </source>
</evidence>
<comment type="caution">
    <text evidence="9">The sequence shown here is derived from an EMBL/GenBank/DDBJ whole genome shotgun (WGS) entry which is preliminary data.</text>
</comment>
<sequence length="190" mass="21346">MPNAKENYIDKVIPALKEKFGYANVFAVPKLEKIVVNTGVGRIVNTFKGSEGASGELSSIEDIIEEMTLITGQKPQIIRAKKSISGFKLRQGMISGLRVVLRGGRMYDFLDRLIKIAFPRSRDFRGIDSKCVDEHGNMTIGIKEQMIFPDIPHDKVRKIWGMEITIVTNARIREEGLELLKQLGVPFQGK</sequence>
<dbReference type="Pfam" id="PF00673">
    <property type="entry name" value="Ribosomal_L5_C"/>
    <property type="match status" value="1"/>
</dbReference>
<evidence type="ECO:0000256" key="5">
    <source>
        <dbReference type="HAMAP-Rule" id="MF_01333"/>
    </source>
</evidence>
<evidence type="ECO:0000256" key="4">
    <source>
        <dbReference type="ARBA" id="ARBA00035245"/>
    </source>
</evidence>
<evidence type="ECO:0000256" key="3">
    <source>
        <dbReference type="ARBA" id="ARBA00023274"/>
    </source>
</evidence>
<dbReference type="InterPro" id="IPR031309">
    <property type="entry name" value="Ribosomal_uL5_C"/>
</dbReference>
<feature type="domain" description="Large ribosomal subunit protein uL5 N-terminal" evidence="7">
    <location>
        <begin position="24"/>
        <end position="90"/>
    </location>
</feature>
<dbReference type="HAMAP" id="MF_01333_B">
    <property type="entry name" value="Ribosomal_uL5_B"/>
    <property type="match status" value="1"/>
</dbReference>
<dbReference type="InterPro" id="IPR020930">
    <property type="entry name" value="Ribosomal_uL5_bac-type"/>
</dbReference>
<keyword evidence="5" id="KW-0699">rRNA-binding</keyword>
<comment type="function">
    <text evidence="5">This is 1 of the proteins that bind and probably mediate the attachment of the 5S RNA into the large ribosomal subunit, where it forms part of the central protuberance. In the 70S ribosome it contacts protein S13 of the 30S subunit (bridge B1b), connecting the 2 subunits; this bridge is implicated in subunit movement. Contacts the P site tRNA; the 5S rRNA and some of its associated proteins might help stabilize positioning of ribosome-bound tRNAs.</text>
</comment>
<dbReference type="STRING" id="1802158.A2827_00705"/>
<evidence type="ECO:0000313" key="10">
    <source>
        <dbReference type="Proteomes" id="UP000177932"/>
    </source>
</evidence>
<dbReference type="EMBL" id="MHOD01000001">
    <property type="protein sequence ID" value="OGZ58787.1"/>
    <property type="molecule type" value="Genomic_DNA"/>
</dbReference>
<dbReference type="Proteomes" id="UP000177932">
    <property type="component" value="Unassembled WGS sequence"/>
</dbReference>
<dbReference type="Pfam" id="PF00281">
    <property type="entry name" value="Ribosomal_L5"/>
    <property type="match status" value="1"/>
</dbReference>
<name>A0A1G2H8I9_9BACT</name>
<accession>A0A1G2H8I9</accession>
<dbReference type="InterPro" id="IPR031310">
    <property type="entry name" value="Ribosomal_uL5_N"/>
</dbReference>
<dbReference type="GO" id="GO:0000049">
    <property type="term" value="F:tRNA binding"/>
    <property type="evidence" value="ECO:0007669"/>
    <property type="project" value="UniProtKB-UniRule"/>
</dbReference>
<keyword evidence="5" id="KW-0694">RNA-binding</keyword>
<evidence type="ECO:0000256" key="2">
    <source>
        <dbReference type="ARBA" id="ARBA00022980"/>
    </source>
</evidence>
<feature type="domain" description="Large ribosomal subunit protein uL5 C-terminal" evidence="8">
    <location>
        <begin position="96"/>
        <end position="187"/>
    </location>
</feature>
<evidence type="ECO:0000259" key="7">
    <source>
        <dbReference type="Pfam" id="PF00281"/>
    </source>
</evidence>
<dbReference type="InterPro" id="IPR002132">
    <property type="entry name" value="Ribosomal_uL5"/>
</dbReference>
<evidence type="ECO:0000256" key="1">
    <source>
        <dbReference type="ARBA" id="ARBA00008553"/>
    </source>
</evidence>
<dbReference type="NCBIfam" id="NF000585">
    <property type="entry name" value="PRK00010.1"/>
    <property type="match status" value="1"/>
</dbReference>
<protein>
    <recommendedName>
        <fullName evidence="4 5">Large ribosomal subunit protein uL5</fullName>
    </recommendedName>
</protein>
<comment type="similarity">
    <text evidence="1 5 6">Belongs to the universal ribosomal protein uL5 family.</text>
</comment>
<dbReference type="InterPro" id="IPR022803">
    <property type="entry name" value="Ribosomal_uL5_dom_sf"/>
</dbReference>
<gene>
    <name evidence="5" type="primary">rplE</name>
    <name evidence="9" type="ORF">A2827_00705</name>
</gene>
<dbReference type="GO" id="GO:1990904">
    <property type="term" value="C:ribonucleoprotein complex"/>
    <property type="evidence" value="ECO:0007669"/>
    <property type="project" value="UniProtKB-KW"/>
</dbReference>
<keyword evidence="5" id="KW-0820">tRNA-binding</keyword>
<dbReference type="AlphaFoldDB" id="A0A1G2H8I9"/>
<dbReference type="GO" id="GO:0019843">
    <property type="term" value="F:rRNA binding"/>
    <property type="evidence" value="ECO:0007669"/>
    <property type="project" value="UniProtKB-UniRule"/>
</dbReference>
<dbReference type="GO" id="GO:0003735">
    <property type="term" value="F:structural constituent of ribosome"/>
    <property type="evidence" value="ECO:0007669"/>
    <property type="project" value="InterPro"/>
</dbReference>
<dbReference type="GO" id="GO:0005840">
    <property type="term" value="C:ribosome"/>
    <property type="evidence" value="ECO:0007669"/>
    <property type="project" value="UniProtKB-KW"/>
</dbReference>
<dbReference type="FunFam" id="3.30.1440.10:FF:000001">
    <property type="entry name" value="50S ribosomal protein L5"/>
    <property type="match status" value="1"/>
</dbReference>
<evidence type="ECO:0000259" key="8">
    <source>
        <dbReference type="Pfam" id="PF00673"/>
    </source>
</evidence>
<keyword evidence="3 5" id="KW-0687">Ribonucleoprotein</keyword>